<feature type="domain" description="Flagellar hook-associated protein 2 C-terminal" evidence="7">
    <location>
        <begin position="542"/>
        <end position="623"/>
    </location>
</feature>
<dbReference type="Pfam" id="PF07196">
    <property type="entry name" value="Flagellin_IN"/>
    <property type="match status" value="1"/>
</dbReference>
<accession>A0A2I1DMZ4</accession>
<dbReference type="InterPro" id="IPR010810">
    <property type="entry name" value="Flagellin_hook_IN_motif"/>
</dbReference>
<comment type="subcellular location">
    <subcellularLocation>
        <location evidence="5">Secreted</location>
    </subcellularLocation>
    <subcellularLocation>
        <location evidence="5">Bacterial flagellum</location>
    </subcellularLocation>
</comment>
<dbReference type="Pfam" id="PF02465">
    <property type="entry name" value="FliD_N"/>
    <property type="match status" value="1"/>
</dbReference>
<comment type="subunit">
    <text evidence="2 5">Homopentamer.</text>
</comment>
<organism evidence="8 9">
    <name type="scientific">Acidithiobacillus marinus</name>
    <dbReference type="NCBI Taxonomy" id="187490"/>
    <lineage>
        <taxon>Bacteria</taxon>
        <taxon>Pseudomonadati</taxon>
        <taxon>Pseudomonadota</taxon>
        <taxon>Acidithiobacillia</taxon>
        <taxon>Acidithiobacillales</taxon>
        <taxon>Acidithiobacillaceae</taxon>
        <taxon>Acidithiobacillus</taxon>
    </lineage>
</organism>
<dbReference type="InterPro" id="IPR040026">
    <property type="entry name" value="FliD"/>
</dbReference>
<evidence type="ECO:0000256" key="5">
    <source>
        <dbReference type="RuleBase" id="RU362066"/>
    </source>
</evidence>
<dbReference type="Proteomes" id="UP000234329">
    <property type="component" value="Unassembled WGS sequence"/>
</dbReference>
<reference evidence="8 9" key="1">
    <citation type="submission" date="2017-03" db="EMBL/GenBank/DDBJ databases">
        <title>Draft genime sequence of the acidophilic sulfur-oxidizing bacterium Acidithiobacillus sp. SH, isolated from seawater.</title>
        <authorList>
            <person name="Sharmin S."/>
            <person name="Tokuhisa M."/>
            <person name="Kanao T."/>
            <person name="Kamimura K."/>
        </authorList>
    </citation>
    <scope>NUCLEOTIDE SEQUENCE [LARGE SCALE GENOMIC DNA]</scope>
    <source>
        <strain evidence="8 9">SH</strain>
    </source>
</reference>
<dbReference type="Pfam" id="PF07195">
    <property type="entry name" value="FliD_C"/>
    <property type="match status" value="2"/>
</dbReference>
<proteinExistence type="inferred from homology"/>
<evidence type="ECO:0000256" key="3">
    <source>
        <dbReference type="ARBA" id="ARBA00023054"/>
    </source>
</evidence>
<keyword evidence="3" id="KW-0175">Coiled coil</keyword>
<comment type="similarity">
    <text evidence="1 5">Belongs to the FliD family.</text>
</comment>
<evidence type="ECO:0000313" key="8">
    <source>
        <dbReference type="EMBL" id="PKY11251.1"/>
    </source>
</evidence>
<evidence type="ECO:0000313" key="9">
    <source>
        <dbReference type="Proteomes" id="UP000234329"/>
    </source>
</evidence>
<dbReference type="InParanoid" id="A0A2I1DMZ4"/>
<comment type="caution">
    <text evidence="8">The sequence shown here is derived from an EMBL/GenBank/DDBJ whole genome shotgun (WGS) entry which is preliminary data.</text>
</comment>
<comment type="function">
    <text evidence="5">Required for morphogenesis and for the elongation of the flagellar filament by facilitating polymerization of the flagellin monomers at the tip of growing filament. Forms a capping structure, which prevents flagellin subunits (transported through the central channel of the flagellum) from leaking out without polymerization at the distal end.</text>
</comment>
<gene>
    <name evidence="8" type="ORF">B1757_05540</name>
</gene>
<dbReference type="EMBL" id="MXAV01000020">
    <property type="protein sequence ID" value="PKY11251.1"/>
    <property type="molecule type" value="Genomic_DNA"/>
</dbReference>
<evidence type="ECO:0000259" key="6">
    <source>
        <dbReference type="Pfam" id="PF02465"/>
    </source>
</evidence>
<evidence type="ECO:0000256" key="2">
    <source>
        <dbReference type="ARBA" id="ARBA00011255"/>
    </source>
</evidence>
<keyword evidence="8" id="KW-0966">Cell projection</keyword>
<keyword evidence="8" id="KW-0969">Cilium</keyword>
<dbReference type="InterPro" id="IPR010809">
    <property type="entry name" value="FliD_C"/>
</dbReference>
<evidence type="ECO:0000256" key="1">
    <source>
        <dbReference type="ARBA" id="ARBA00009764"/>
    </source>
</evidence>
<dbReference type="PANTHER" id="PTHR30288">
    <property type="entry name" value="FLAGELLAR CAP/ASSEMBLY PROTEIN FLID"/>
    <property type="match status" value="1"/>
</dbReference>
<feature type="domain" description="Flagellar hook-associated protein 2 C-terminal" evidence="7">
    <location>
        <begin position="217"/>
        <end position="389"/>
    </location>
</feature>
<evidence type="ECO:0000259" key="7">
    <source>
        <dbReference type="Pfam" id="PF07195"/>
    </source>
</evidence>
<feature type="domain" description="Flagellar hook-associated protein 2 N-terminal" evidence="6">
    <location>
        <begin position="10"/>
        <end position="106"/>
    </location>
</feature>
<dbReference type="RefSeq" id="WP_101537375.1">
    <property type="nucleotide sequence ID" value="NZ_MXAV01000020.1"/>
</dbReference>
<dbReference type="PANTHER" id="PTHR30288:SF0">
    <property type="entry name" value="FLAGELLAR HOOK-ASSOCIATED PROTEIN 2"/>
    <property type="match status" value="1"/>
</dbReference>
<dbReference type="GO" id="GO:0005576">
    <property type="term" value="C:extracellular region"/>
    <property type="evidence" value="ECO:0007669"/>
    <property type="project" value="UniProtKB-SubCell"/>
</dbReference>
<dbReference type="GO" id="GO:0071973">
    <property type="term" value="P:bacterial-type flagellum-dependent cell motility"/>
    <property type="evidence" value="ECO:0007669"/>
    <property type="project" value="TreeGrafter"/>
</dbReference>
<dbReference type="AlphaFoldDB" id="A0A2I1DMZ4"/>
<dbReference type="GO" id="GO:0009421">
    <property type="term" value="C:bacterial-type flagellum filament cap"/>
    <property type="evidence" value="ECO:0007669"/>
    <property type="project" value="InterPro"/>
</dbReference>
<dbReference type="FunCoup" id="A0A2I1DMZ4">
    <property type="interactions" value="46"/>
</dbReference>
<dbReference type="OrthoDB" id="9810816at2"/>
<evidence type="ECO:0000256" key="4">
    <source>
        <dbReference type="ARBA" id="ARBA00023143"/>
    </source>
</evidence>
<protein>
    <recommendedName>
        <fullName evidence="5">Flagellar hook-associated protein 2</fullName>
        <shortName evidence="5">HAP2</shortName>
    </recommendedName>
    <alternativeName>
        <fullName evidence="5">Flagellar cap protein</fullName>
    </alternativeName>
</protein>
<keyword evidence="5" id="KW-0964">Secreted</keyword>
<keyword evidence="8" id="KW-0282">Flagellum</keyword>
<dbReference type="InterPro" id="IPR003481">
    <property type="entry name" value="FliD_N"/>
</dbReference>
<sequence>MTASLSGLVSGIDVQSLISNLSAAYQAPITLLQNQQKSYQTTLSAWGTLQSSLSGLQSAMSSLQNLGSTNNRSVSLSNNNVATATATANAPQGSYSLSNIVLAQSQSIYSSNFSSATNNSVGTGTLQIQVGSGAVKNVSINGSNDSLDGIASAINQANTGVNAAVVYDGTGYRLTLTGNGTGASSAFTVSTSGATGSLASLSYSSGVSGSMTLSQQAQNAGVSINGLPVTSTSNTVSGAIPGVTLNLLQASGSATLQVSSSNASFVTGVQSFVKAFNKTMSTINQLTAYNAQAGSGGPLLGDASVQGLRTQLLDMISGQGVGISSGSAYNSLGSVGLGLTSSGTISLNTGTLGTALSADFNTVAGLFGQAGSTSNSNVQYLTASSVTQAGTYAINVSQAATQASTSGSAAVPSGGILQSESLTFGSGGSSVVVSLSSGSTLTDIVNTINDTLQQSGMTGITASANNGYLDLQSNAYGSAQSFTVQSNVAAGSGGTGIGTSLVTATGTDVAGSINGQATSGSGQTLSVTGPGNAAGLQVKITGNSTGNLGTVTLSQGLYQQMSTLLSSALNTQSGFVTAAQNGITSSINGLGAQITTLQQSASNQTALLTQQFAAMQSQLASLQSTGQYLNAFYSSGNSSSSSSSSKS</sequence>
<keyword evidence="9" id="KW-1185">Reference proteome</keyword>
<name>A0A2I1DMZ4_9PROT</name>
<keyword evidence="4 5" id="KW-0975">Bacterial flagellum</keyword>
<dbReference type="GO" id="GO:0009424">
    <property type="term" value="C:bacterial-type flagellum hook"/>
    <property type="evidence" value="ECO:0007669"/>
    <property type="project" value="UniProtKB-UniRule"/>
</dbReference>
<dbReference type="GO" id="GO:0007155">
    <property type="term" value="P:cell adhesion"/>
    <property type="evidence" value="ECO:0007669"/>
    <property type="project" value="InterPro"/>
</dbReference>